<proteinExistence type="predicted"/>
<organism evidence="1 2">
    <name type="scientific">Pseudomonas putida</name>
    <name type="common">Arthrobacter siderocapsulatus</name>
    <dbReference type="NCBI Taxonomy" id="303"/>
    <lineage>
        <taxon>Bacteria</taxon>
        <taxon>Pseudomonadati</taxon>
        <taxon>Pseudomonadota</taxon>
        <taxon>Gammaproteobacteria</taxon>
        <taxon>Pseudomonadales</taxon>
        <taxon>Pseudomonadaceae</taxon>
        <taxon>Pseudomonas</taxon>
    </lineage>
</organism>
<accession>A0A8I1EH16</accession>
<evidence type="ECO:0000313" key="2">
    <source>
        <dbReference type="Proteomes" id="UP000637061"/>
    </source>
</evidence>
<evidence type="ECO:0000313" key="1">
    <source>
        <dbReference type="EMBL" id="MBI6885122.1"/>
    </source>
</evidence>
<comment type="caution">
    <text evidence="1">The sequence shown here is derived from an EMBL/GenBank/DDBJ whole genome shotgun (WGS) entry which is preliminary data.</text>
</comment>
<dbReference type="EMBL" id="JAEHTE010000015">
    <property type="protein sequence ID" value="MBI6885122.1"/>
    <property type="molecule type" value="Genomic_DNA"/>
</dbReference>
<name>A0A8I1EH16_PSEPU</name>
<sequence length="197" mass="22626">MPHIFVTSCVNASTGEDINEMQDISIKRDISTRYFIEKIAPKLGIDKEILEMLGYETKASFAKDWALSCAASYYQGIPCYFVQHSRIEYIFVDADDRDLVLSQEQAEARVRTISDLEDLLSELIEIRQPKSDKAYFDLAVEFQKAHKEVLDGNRIPLSSLAQYRCDHAKAFAVFDNKNYLKDQKECQREKSSADFSI</sequence>
<dbReference type="Proteomes" id="UP000637061">
    <property type="component" value="Unassembled WGS sequence"/>
</dbReference>
<gene>
    <name evidence="1" type="ORF">JEU22_14500</name>
</gene>
<dbReference type="RefSeq" id="WP_198747525.1">
    <property type="nucleotide sequence ID" value="NZ_JAEHTE010000015.1"/>
</dbReference>
<dbReference type="AlphaFoldDB" id="A0A8I1EH16"/>
<reference evidence="1" key="1">
    <citation type="submission" date="2020-12" db="EMBL/GenBank/DDBJ databases">
        <title>Enhanced detection system for hospital associated transmission using whole genome sequencing surveillance.</title>
        <authorList>
            <person name="Harrison L.H."/>
            <person name="Van Tyne D."/>
            <person name="Marsh J.W."/>
            <person name="Griffith M.P."/>
            <person name="Snyder D.J."/>
            <person name="Cooper V.S."/>
            <person name="Mustapha M."/>
        </authorList>
    </citation>
    <scope>NUCLEOTIDE SEQUENCE</scope>
    <source>
        <strain evidence="1">PSB00042</strain>
    </source>
</reference>
<protein>
    <submittedName>
        <fullName evidence="1">Uncharacterized protein</fullName>
    </submittedName>
</protein>